<sequence>MEPSMESYMLESLLGDDNPLDYFDAANVNIADLCDYVGDDKLGFNEGPIDAFNDYGSPNSDKSDPSTSSSDSGTCMDFDPYLVKTEILDEYTGYEGEVKPDINELGYEQYEEPMETQEEQALYQKVPVITTPAHVQMPKPRQAVPSMPNAKFVTVKQEPRAHVAPTHPRLHTKNGMRIKSVARSTAANTVDPKPRLGVYPSVANPSGFHSNRGIVQHNEQHQQPQTTNQRKYQTLNLTDEEKRLLKKEGIHLPDHLPLTKLEERDLKRIRRKIRNKKSAQTSRKRKQDYIEALEERVNHVTSESDELKRKLEALSRENESLVSQLRKIQASFSNANKRTTQASTCLAVMLFSMCLLVAPNLSPVSQNQNFSNDSMNQQQQTAPIRSEDLQLGAQTIGKSRTLQYNSDNSSNHGYCQIDEDLQQPFIQQVDDDLMEMVPLPSITGSPASSVDSISPPPSMMSYTPPMKVYPSPQHQLRTITVPSKRYQSLSGGGAGIPQRRVVQQRPMYHHPVNGVRKVVAPKSVVRLVSVPRNHTANGHSNMVARNPTFNGVPAPRYRTIVSPMKAGSIEYEPVYQQHMDS</sequence>
<dbReference type="InterPro" id="IPR004827">
    <property type="entry name" value="bZIP"/>
</dbReference>
<keyword evidence="5" id="KW-0539">Nucleus</keyword>
<evidence type="ECO:0000313" key="10">
    <source>
        <dbReference type="WBParaSite" id="Pan_g23459.t1"/>
    </source>
</evidence>
<dbReference type="GO" id="GO:0005789">
    <property type="term" value="C:endoplasmic reticulum membrane"/>
    <property type="evidence" value="ECO:0007669"/>
    <property type="project" value="UniProtKB-SubCell"/>
</dbReference>
<accession>A0A7E4VPJ2</accession>
<feature type="compositionally biased region" description="Low complexity" evidence="7">
    <location>
        <begin position="57"/>
        <end position="72"/>
    </location>
</feature>
<keyword evidence="2" id="KW-0805">Transcription regulation</keyword>
<dbReference type="SUPFAM" id="SSF57959">
    <property type="entry name" value="Leucine zipper domain"/>
    <property type="match status" value="1"/>
</dbReference>
<dbReference type="Pfam" id="PF00170">
    <property type="entry name" value="bZIP_1"/>
    <property type="match status" value="1"/>
</dbReference>
<feature type="coiled-coil region" evidence="6">
    <location>
        <begin position="276"/>
        <end position="331"/>
    </location>
</feature>
<feature type="domain" description="BZIP" evidence="8">
    <location>
        <begin position="265"/>
        <end position="328"/>
    </location>
</feature>
<comment type="subcellular location">
    <subcellularLocation>
        <location evidence="1">Endoplasmic reticulum membrane</location>
        <topology evidence="1">Single-pass type II membrane protein</topology>
    </subcellularLocation>
</comment>
<reference evidence="10" key="2">
    <citation type="submission" date="2020-10" db="UniProtKB">
        <authorList>
            <consortium name="WormBaseParasite"/>
        </authorList>
    </citation>
    <scope>IDENTIFICATION</scope>
</reference>
<evidence type="ECO:0000256" key="5">
    <source>
        <dbReference type="ARBA" id="ARBA00023242"/>
    </source>
</evidence>
<organism evidence="9 10">
    <name type="scientific">Panagrellus redivivus</name>
    <name type="common">Microworm</name>
    <dbReference type="NCBI Taxonomy" id="6233"/>
    <lineage>
        <taxon>Eukaryota</taxon>
        <taxon>Metazoa</taxon>
        <taxon>Ecdysozoa</taxon>
        <taxon>Nematoda</taxon>
        <taxon>Chromadorea</taxon>
        <taxon>Rhabditida</taxon>
        <taxon>Tylenchina</taxon>
        <taxon>Panagrolaimomorpha</taxon>
        <taxon>Panagrolaimoidea</taxon>
        <taxon>Panagrolaimidae</taxon>
        <taxon>Panagrellus</taxon>
    </lineage>
</organism>
<dbReference type="PANTHER" id="PTHR45996">
    <property type="entry name" value="AGAP001464-PB"/>
    <property type="match status" value="1"/>
</dbReference>
<name>A0A7E4VPJ2_PANRE</name>
<evidence type="ECO:0000259" key="8">
    <source>
        <dbReference type="PROSITE" id="PS50217"/>
    </source>
</evidence>
<dbReference type="Proteomes" id="UP000492821">
    <property type="component" value="Unassembled WGS sequence"/>
</dbReference>
<keyword evidence="9" id="KW-1185">Reference proteome</keyword>
<protein>
    <submittedName>
        <fullName evidence="10">BZIP domain-containing protein</fullName>
    </submittedName>
</protein>
<dbReference type="WBParaSite" id="Pan_g23459.t1">
    <property type="protein sequence ID" value="Pan_g23459.t1"/>
    <property type="gene ID" value="Pan_g23459"/>
</dbReference>
<keyword evidence="4" id="KW-0804">Transcription</keyword>
<dbReference type="AlphaFoldDB" id="A0A7E4VPJ2"/>
<dbReference type="PROSITE" id="PS00036">
    <property type="entry name" value="BZIP_BASIC"/>
    <property type="match status" value="1"/>
</dbReference>
<dbReference type="CDD" id="cd14689">
    <property type="entry name" value="bZIP_CREB3"/>
    <property type="match status" value="1"/>
</dbReference>
<dbReference type="SMART" id="SM00338">
    <property type="entry name" value="BRLZ"/>
    <property type="match status" value="1"/>
</dbReference>
<evidence type="ECO:0000256" key="7">
    <source>
        <dbReference type="SAM" id="MobiDB-lite"/>
    </source>
</evidence>
<evidence type="ECO:0000256" key="3">
    <source>
        <dbReference type="ARBA" id="ARBA00023125"/>
    </source>
</evidence>
<dbReference type="GO" id="GO:0005634">
    <property type="term" value="C:nucleus"/>
    <property type="evidence" value="ECO:0007669"/>
    <property type="project" value="TreeGrafter"/>
</dbReference>
<evidence type="ECO:0000256" key="6">
    <source>
        <dbReference type="SAM" id="Coils"/>
    </source>
</evidence>
<keyword evidence="3" id="KW-0238">DNA-binding</keyword>
<evidence type="ECO:0000313" key="9">
    <source>
        <dbReference type="Proteomes" id="UP000492821"/>
    </source>
</evidence>
<evidence type="ECO:0000256" key="4">
    <source>
        <dbReference type="ARBA" id="ARBA00023163"/>
    </source>
</evidence>
<evidence type="ECO:0000256" key="1">
    <source>
        <dbReference type="ARBA" id="ARBA00004648"/>
    </source>
</evidence>
<evidence type="ECO:0000256" key="2">
    <source>
        <dbReference type="ARBA" id="ARBA00023015"/>
    </source>
</evidence>
<dbReference type="InterPro" id="IPR046347">
    <property type="entry name" value="bZIP_sf"/>
</dbReference>
<proteinExistence type="predicted"/>
<dbReference type="PROSITE" id="PS50217">
    <property type="entry name" value="BZIP"/>
    <property type="match status" value="1"/>
</dbReference>
<feature type="region of interest" description="Disordered" evidence="7">
    <location>
        <begin position="53"/>
        <end position="75"/>
    </location>
</feature>
<dbReference type="GO" id="GO:0000978">
    <property type="term" value="F:RNA polymerase II cis-regulatory region sequence-specific DNA binding"/>
    <property type="evidence" value="ECO:0007669"/>
    <property type="project" value="TreeGrafter"/>
</dbReference>
<dbReference type="InterPro" id="IPR051381">
    <property type="entry name" value="CREB_ATF_subfamily"/>
</dbReference>
<dbReference type="Gene3D" id="1.20.5.170">
    <property type="match status" value="1"/>
</dbReference>
<reference evidence="9" key="1">
    <citation type="journal article" date="2013" name="Genetics">
        <title>The draft genome and transcriptome of Panagrellus redivivus are shaped by the harsh demands of a free-living lifestyle.</title>
        <authorList>
            <person name="Srinivasan J."/>
            <person name="Dillman A.R."/>
            <person name="Macchietto M.G."/>
            <person name="Heikkinen L."/>
            <person name="Lakso M."/>
            <person name="Fracchia K.M."/>
            <person name="Antoshechkin I."/>
            <person name="Mortazavi A."/>
            <person name="Wong G."/>
            <person name="Sternberg P.W."/>
        </authorList>
    </citation>
    <scope>NUCLEOTIDE SEQUENCE [LARGE SCALE GENOMIC DNA]</scope>
    <source>
        <strain evidence="9">MT8872</strain>
    </source>
</reference>
<keyword evidence="6" id="KW-0175">Coiled coil</keyword>
<dbReference type="GO" id="GO:0000981">
    <property type="term" value="F:DNA-binding transcription factor activity, RNA polymerase II-specific"/>
    <property type="evidence" value="ECO:0007669"/>
    <property type="project" value="TreeGrafter"/>
</dbReference>
<dbReference type="PANTHER" id="PTHR45996:SF3">
    <property type="entry name" value="CREB-H TRANSCRIPTION FACTOR HOMOLOG LET-607"/>
    <property type="match status" value="1"/>
</dbReference>